<dbReference type="PANTHER" id="PTHR48098">
    <property type="entry name" value="ENTEROCHELIN ESTERASE-RELATED"/>
    <property type="match status" value="1"/>
</dbReference>
<dbReference type="Gene3D" id="3.40.50.1820">
    <property type="entry name" value="alpha/beta hydrolase"/>
    <property type="match status" value="1"/>
</dbReference>
<organism evidence="1 2">
    <name type="scientific">Candidatus Ornithospirochaeta stercoripullorum</name>
    <dbReference type="NCBI Taxonomy" id="2840899"/>
    <lineage>
        <taxon>Bacteria</taxon>
        <taxon>Pseudomonadati</taxon>
        <taxon>Spirochaetota</taxon>
        <taxon>Spirochaetia</taxon>
        <taxon>Spirochaetales</taxon>
        <taxon>Spirochaetaceae</taxon>
        <taxon>Spirochaetaceae incertae sedis</taxon>
        <taxon>Candidatus Ornithospirochaeta</taxon>
    </lineage>
</organism>
<dbReference type="Proteomes" id="UP000823615">
    <property type="component" value="Unassembled WGS sequence"/>
</dbReference>
<name>A0A9D9DZ70_9SPIO</name>
<accession>A0A9D9DZ70</accession>
<reference evidence="1" key="1">
    <citation type="submission" date="2020-10" db="EMBL/GenBank/DDBJ databases">
        <authorList>
            <person name="Gilroy R."/>
        </authorList>
    </citation>
    <scope>NUCLEOTIDE SEQUENCE</scope>
    <source>
        <strain evidence="1">7293</strain>
    </source>
</reference>
<proteinExistence type="predicted"/>
<protein>
    <submittedName>
        <fullName evidence="1">Alpha/beta hydrolase</fullName>
    </submittedName>
</protein>
<dbReference type="SUPFAM" id="SSF53474">
    <property type="entry name" value="alpha/beta-Hydrolases"/>
    <property type="match status" value="1"/>
</dbReference>
<evidence type="ECO:0000313" key="1">
    <source>
        <dbReference type="EMBL" id="MBO8436286.1"/>
    </source>
</evidence>
<dbReference type="InterPro" id="IPR000801">
    <property type="entry name" value="Esterase-like"/>
</dbReference>
<sequence>MEEFEIGGKLVTIFPSSRKSPVVYLNSYSHDEGIAVWDVLTSAVNLVVISSLDWNHDMTPWCIPPITKHSEPITGGADDYLSLLVDSIVPKAESMLGEITWRGITGYSLAGLFSIYALYRTDVFSAAASVSGSMWFPGFVDFVRSHEMRKLPDKLYFSLGDRERKTRNEVLASVEKNTRTISEYFKNKGINTVFRLNPGNHFADAALRTAKAIDYLAQEE</sequence>
<evidence type="ECO:0000313" key="2">
    <source>
        <dbReference type="Proteomes" id="UP000823615"/>
    </source>
</evidence>
<dbReference type="InterPro" id="IPR029058">
    <property type="entry name" value="AB_hydrolase_fold"/>
</dbReference>
<gene>
    <name evidence="1" type="ORF">IAA97_04845</name>
</gene>
<dbReference type="GO" id="GO:0016787">
    <property type="term" value="F:hydrolase activity"/>
    <property type="evidence" value="ECO:0007669"/>
    <property type="project" value="UniProtKB-KW"/>
</dbReference>
<dbReference type="Pfam" id="PF00756">
    <property type="entry name" value="Esterase"/>
    <property type="match status" value="1"/>
</dbReference>
<dbReference type="EMBL" id="JADIMT010000059">
    <property type="protein sequence ID" value="MBO8436286.1"/>
    <property type="molecule type" value="Genomic_DNA"/>
</dbReference>
<dbReference type="InterPro" id="IPR050583">
    <property type="entry name" value="Mycobacterial_A85_antigen"/>
</dbReference>
<dbReference type="PANTHER" id="PTHR48098:SF6">
    <property type="entry name" value="FERRI-BACILLIBACTIN ESTERASE BESA"/>
    <property type="match status" value="1"/>
</dbReference>
<keyword evidence="1" id="KW-0378">Hydrolase</keyword>
<comment type="caution">
    <text evidence="1">The sequence shown here is derived from an EMBL/GenBank/DDBJ whole genome shotgun (WGS) entry which is preliminary data.</text>
</comment>
<reference evidence="1" key="2">
    <citation type="journal article" date="2021" name="PeerJ">
        <title>Extensive microbial diversity within the chicken gut microbiome revealed by metagenomics and culture.</title>
        <authorList>
            <person name="Gilroy R."/>
            <person name="Ravi A."/>
            <person name="Getino M."/>
            <person name="Pursley I."/>
            <person name="Horton D.L."/>
            <person name="Alikhan N.F."/>
            <person name="Baker D."/>
            <person name="Gharbi K."/>
            <person name="Hall N."/>
            <person name="Watson M."/>
            <person name="Adriaenssens E.M."/>
            <person name="Foster-Nyarko E."/>
            <person name="Jarju S."/>
            <person name="Secka A."/>
            <person name="Antonio M."/>
            <person name="Oren A."/>
            <person name="Chaudhuri R.R."/>
            <person name="La Ragione R."/>
            <person name="Hildebrand F."/>
            <person name="Pallen M.J."/>
        </authorList>
    </citation>
    <scope>NUCLEOTIDE SEQUENCE</scope>
    <source>
        <strain evidence="1">7293</strain>
    </source>
</reference>
<dbReference type="AlphaFoldDB" id="A0A9D9DZ70"/>